<dbReference type="HOGENOM" id="CLU_1720051_0_0_10"/>
<evidence type="ECO:0000313" key="1">
    <source>
        <dbReference type="EMBL" id="EAQ51185.1"/>
    </source>
</evidence>
<organism evidence="1 2">
    <name type="scientific">Leeuwenhoekiella blandensis (strain CECT 7118 / CCUG 51940 / KCTC 22103 / MED217)</name>
    <name type="common">Flavobacterium sp. (strain MED217)</name>
    <dbReference type="NCBI Taxonomy" id="398720"/>
    <lineage>
        <taxon>Bacteria</taxon>
        <taxon>Pseudomonadati</taxon>
        <taxon>Bacteroidota</taxon>
        <taxon>Flavobacteriia</taxon>
        <taxon>Flavobacteriales</taxon>
        <taxon>Flavobacteriaceae</taxon>
        <taxon>Leeuwenhoekiella</taxon>
    </lineage>
</organism>
<protein>
    <submittedName>
        <fullName evidence="1">Uncharacterized protein</fullName>
    </submittedName>
</protein>
<evidence type="ECO:0000313" key="2">
    <source>
        <dbReference type="Proteomes" id="UP000001601"/>
    </source>
</evidence>
<proteinExistence type="predicted"/>
<dbReference type="AlphaFoldDB" id="A3XHQ8"/>
<sequence>MTLLPEDYLGEGVDSFSQFKHKKEFYGIRSYSDTLSKHYFGKEITSITVSTDMKDIIYAVDIYPKEYLDGNFLNQLIKVYGLPDLIQKRKVIKSIETNENDFMKFEKIQYNIINCQLDEKPNEIKWTKLGFDIIVHPEGLNGNGTIRFITTK</sequence>
<dbReference type="Proteomes" id="UP000001601">
    <property type="component" value="Unassembled WGS sequence"/>
</dbReference>
<keyword evidence="2" id="KW-1185">Reference proteome</keyword>
<accession>A3XHQ8</accession>
<dbReference type="EMBL" id="AANC01000001">
    <property type="protein sequence ID" value="EAQ51185.1"/>
    <property type="molecule type" value="Genomic_DNA"/>
</dbReference>
<reference evidence="1 2" key="1">
    <citation type="journal article" date="2007" name="Nature">
        <title>Light stimulates growth of proteorhodopsin-containing marine Flavobacteria.</title>
        <authorList>
            <person name="Gomez-Consarnau L."/>
            <person name="Gonzalez J.M."/>
            <person name="Coll-Llado M."/>
            <person name="Gourdon P."/>
            <person name="Pascher T."/>
            <person name="Neutze R."/>
            <person name="Pedros-Alio C."/>
            <person name="Pinhassi J."/>
        </authorList>
    </citation>
    <scope>NUCLEOTIDE SEQUENCE [LARGE SCALE GENOMIC DNA]</scope>
    <source>
        <strain evidence="1 2">MED217</strain>
    </source>
</reference>
<name>A3XHQ8_LEEBM</name>
<comment type="caution">
    <text evidence="1">The sequence shown here is derived from an EMBL/GenBank/DDBJ whole genome shotgun (WGS) entry which is preliminary data.</text>
</comment>
<gene>
    <name evidence="1" type="ORF">MED217_16620</name>
</gene>